<keyword evidence="2" id="KW-1185">Reference proteome</keyword>
<proteinExistence type="predicted"/>
<protein>
    <submittedName>
        <fullName evidence="1">Uncharacterized protein</fullName>
    </submittedName>
</protein>
<gene>
    <name evidence="1" type="ORF">V6N12_054346</name>
</gene>
<evidence type="ECO:0000313" key="2">
    <source>
        <dbReference type="Proteomes" id="UP001472677"/>
    </source>
</evidence>
<evidence type="ECO:0000313" key="1">
    <source>
        <dbReference type="EMBL" id="KAK8527121.1"/>
    </source>
</evidence>
<comment type="caution">
    <text evidence="1">The sequence shown here is derived from an EMBL/GenBank/DDBJ whole genome shotgun (WGS) entry which is preliminary data.</text>
</comment>
<organism evidence="1 2">
    <name type="scientific">Hibiscus sabdariffa</name>
    <name type="common">roselle</name>
    <dbReference type="NCBI Taxonomy" id="183260"/>
    <lineage>
        <taxon>Eukaryota</taxon>
        <taxon>Viridiplantae</taxon>
        <taxon>Streptophyta</taxon>
        <taxon>Embryophyta</taxon>
        <taxon>Tracheophyta</taxon>
        <taxon>Spermatophyta</taxon>
        <taxon>Magnoliopsida</taxon>
        <taxon>eudicotyledons</taxon>
        <taxon>Gunneridae</taxon>
        <taxon>Pentapetalae</taxon>
        <taxon>rosids</taxon>
        <taxon>malvids</taxon>
        <taxon>Malvales</taxon>
        <taxon>Malvaceae</taxon>
        <taxon>Malvoideae</taxon>
        <taxon>Hibiscus</taxon>
    </lineage>
</organism>
<name>A0ABR2D058_9ROSI</name>
<accession>A0ABR2D058</accession>
<reference evidence="1 2" key="1">
    <citation type="journal article" date="2024" name="G3 (Bethesda)">
        <title>Genome assembly of Hibiscus sabdariffa L. provides insights into metabolisms of medicinal natural products.</title>
        <authorList>
            <person name="Kim T."/>
        </authorList>
    </citation>
    <scope>NUCLEOTIDE SEQUENCE [LARGE SCALE GENOMIC DNA]</scope>
    <source>
        <strain evidence="1">TK-2024</strain>
        <tissue evidence="1">Old leaves</tissue>
    </source>
</reference>
<dbReference type="EMBL" id="JBBPBM010000038">
    <property type="protein sequence ID" value="KAK8527121.1"/>
    <property type="molecule type" value="Genomic_DNA"/>
</dbReference>
<dbReference type="Proteomes" id="UP001472677">
    <property type="component" value="Unassembled WGS sequence"/>
</dbReference>
<sequence length="112" mass="11543">MADALAKAGVGRSIVFKGMVGDFDGVGQDKVLDDLFEINGPNLDDSHLKKDPPGVDAVSTGLASGECVGCTDKPSNKIGEKAADEGRRLPAKLGTAKLWPIFPDGVGGDYVA</sequence>